<dbReference type="InterPro" id="IPR052899">
    <property type="entry name" value="Class-I_DAHP_synthase"/>
</dbReference>
<accession>A0A395M225</accession>
<dbReference type="SUPFAM" id="SSF51569">
    <property type="entry name" value="Aldolase"/>
    <property type="match status" value="1"/>
</dbReference>
<dbReference type="SMART" id="SM00830">
    <property type="entry name" value="CM_2"/>
    <property type="match status" value="1"/>
</dbReference>
<name>A0A395M225_9BACT</name>
<dbReference type="Pfam" id="PF01817">
    <property type="entry name" value="CM_2"/>
    <property type="match status" value="1"/>
</dbReference>
<dbReference type="SUPFAM" id="SSF53850">
    <property type="entry name" value="Periplasmic binding protein-like II"/>
    <property type="match status" value="1"/>
</dbReference>
<dbReference type="CDD" id="cd04905">
    <property type="entry name" value="ACT_CM-PDT"/>
    <property type="match status" value="1"/>
</dbReference>
<dbReference type="InterPro" id="IPR036979">
    <property type="entry name" value="CM_dom_sf"/>
</dbReference>
<evidence type="ECO:0000256" key="2">
    <source>
        <dbReference type="ARBA" id="ARBA00022679"/>
    </source>
</evidence>
<dbReference type="InterPro" id="IPR036263">
    <property type="entry name" value="Chorismate_II_sf"/>
</dbReference>
<dbReference type="InterPro" id="IPR001086">
    <property type="entry name" value="Preph_deHydtase"/>
</dbReference>
<feature type="domain" description="Chorismate mutase" evidence="3">
    <location>
        <begin position="573"/>
        <end position="664"/>
    </location>
</feature>
<evidence type="ECO:0000313" key="6">
    <source>
        <dbReference type="EMBL" id="RFM24721.1"/>
    </source>
</evidence>
<dbReference type="Proteomes" id="UP000266389">
    <property type="component" value="Unassembled WGS sequence"/>
</dbReference>
<dbReference type="PANTHER" id="PTHR43018">
    <property type="entry name" value="PHOSPHO-2-DEHYDRO-3-DEOXYHEPTONATE ALDOLASE"/>
    <property type="match status" value="1"/>
</dbReference>
<reference evidence="6 7" key="1">
    <citation type="journal article" date="2011" name="ISME J.">
        <title>Community ecology of hot spring cyanobacterial mats: predominant populations and their functional potential.</title>
        <authorList>
            <person name="Klatt C.G."/>
            <person name="Wood J.M."/>
            <person name="Rusch D.B."/>
            <person name="Bateson M.M."/>
            <person name="Hamamura N."/>
            <person name="Heidelberg J.F."/>
            <person name="Grossman A.R."/>
            <person name="Bhaya D."/>
            <person name="Cohan F.M."/>
            <person name="Kuhl M."/>
            <person name="Bryant D.A."/>
            <person name="Ward D.M."/>
        </authorList>
    </citation>
    <scope>NUCLEOTIDE SEQUENCE [LARGE SCALE GENOMIC DNA]</scope>
    <source>
        <strain evidence="6">OS</strain>
    </source>
</reference>
<dbReference type="InterPro" id="IPR002701">
    <property type="entry name" value="CM_II_prokaryot"/>
</dbReference>
<dbReference type="InterPro" id="IPR006218">
    <property type="entry name" value="DAHP1/KDSA"/>
</dbReference>
<dbReference type="GO" id="GO:0016740">
    <property type="term" value="F:transferase activity"/>
    <property type="evidence" value="ECO:0007669"/>
    <property type="project" value="UniProtKB-KW"/>
</dbReference>
<sequence>MSEEKVAIQGVAGSFHDLAARRFFAPKKIALLECETFEQVCQAVQTHEATAGVMAIENTIAGSLLPNYALLQTHRVSIVGEVYVRIQHNLLALPNQTLADIKVVQAHPMALLQCREFFKQYPHIRLEEAFDTAGIARKIHQEQLKGVGAIAGYYAAELYGLQVLAEGLESNHQNFTRFLVLSRRANPLTRQFNKASLGFRVAHTSGSLAEALLAFKRNGINLTKIQSIPIVGVPYEYTILVDVVWNDVTDFEQALREFKPCVLEYKIYGVYCEGEKNIDLTTRPHIRVEEPQALAQELGKKVASGEVHAKPWQTWLPSAPSAPSDYIIISGPCSAETEAQVRQAAHALASKNITKILRAGVWKPRTRAGGFEGNGVKALEWLANIKAETGLQLAVEVATAEHVEACLKYGVDIVWIGARTTGNPFSVQEIADAVRGTTLGVMVKNPISPDLELWIGAIERLYFAGVNKLVAIHRGFSTHEKTLYRNNPLWSLALQFRARLAHVPLICDPSHIAGKRELVPAVAQKAIDLGMNGLMIEAHPCPTSAWTDAAQQLTPDALAELLSSLKWKPKPDSHEQDTLDRLRAAIDRLDEEFVEIMAARMNLAREIGVFKKLNRLELYQPARWKEILDKRKAQGTKLSLSETFIEQLYEYVHQESLRVQSEVMGDPMPNQQKRAK</sequence>
<dbReference type="Gene3D" id="3.20.20.70">
    <property type="entry name" value="Aldolase class I"/>
    <property type="match status" value="1"/>
</dbReference>
<dbReference type="InterPro" id="IPR002912">
    <property type="entry name" value="ACT_dom"/>
</dbReference>
<evidence type="ECO:0000259" key="3">
    <source>
        <dbReference type="PROSITE" id="PS51168"/>
    </source>
</evidence>
<organism evidence="6 7">
    <name type="scientific">Candidatus Thermochlorobacter aerophilus</name>
    <dbReference type="NCBI Taxonomy" id="1868324"/>
    <lineage>
        <taxon>Bacteria</taxon>
        <taxon>Pseudomonadati</taxon>
        <taxon>Chlorobiota</taxon>
        <taxon>Chlorobiia</taxon>
        <taxon>Chlorobiales</taxon>
        <taxon>Candidatus Thermochlorobacteriaceae</taxon>
        <taxon>Candidatus Thermochlorobacter</taxon>
    </lineage>
</organism>
<dbReference type="InterPro" id="IPR013785">
    <property type="entry name" value="Aldolase_TIM"/>
</dbReference>
<evidence type="ECO:0000259" key="4">
    <source>
        <dbReference type="PROSITE" id="PS51171"/>
    </source>
</evidence>
<dbReference type="Gene3D" id="3.30.70.260">
    <property type="match status" value="1"/>
</dbReference>
<keyword evidence="2" id="KW-0808">Transferase</keyword>
<dbReference type="SUPFAM" id="SSF48600">
    <property type="entry name" value="Chorismate mutase II"/>
    <property type="match status" value="1"/>
</dbReference>
<dbReference type="PANTHER" id="PTHR43018:SF1">
    <property type="entry name" value="PROTEIN AROA(G)"/>
    <property type="match status" value="1"/>
</dbReference>
<dbReference type="Gene3D" id="1.20.59.10">
    <property type="entry name" value="Chorismate mutase"/>
    <property type="match status" value="1"/>
</dbReference>
<dbReference type="GO" id="GO:0004664">
    <property type="term" value="F:prephenate dehydratase activity"/>
    <property type="evidence" value="ECO:0007669"/>
    <property type="project" value="InterPro"/>
</dbReference>
<evidence type="ECO:0000313" key="7">
    <source>
        <dbReference type="Proteomes" id="UP000266389"/>
    </source>
</evidence>
<protein>
    <recommendedName>
        <fullName evidence="1">chorismate mutase</fullName>
        <ecNumber evidence="1">5.4.99.5</ecNumber>
    </recommendedName>
</protein>
<evidence type="ECO:0000259" key="5">
    <source>
        <dbReference type="PROSITE" id="PS51671"/>
    </source>
</evidence>
<comment type="caution">
    <text evidence="6">The sequence shown here is derived from an EMBL/GenBank/DDBJ whole genome shotgun (WGS) entry which is preliminary data.</text>
</comment>
<feature type="domain" description="Prephenate dehydratase" evidence="4">
    <location>
        <begin position="5"/>
        <end position="183"/>
    </location>
</feature>
<proteinExistence type="predicted"/>
<dbReference type="UniPathway" id="UPA00121">
    <property type="reaction ID" value="UER00345"/>
</dbReference>
<dbReference type="CDD" id="cd13631">
    <property type="entry name" value="PBP2_Ct-PDT_like"/>
    <property type="match status" value="1"/>
</dbReference>
<dbReference type="Pfam" id="PF00793">
    <property type="entry name" value="DAHP_synth_1"/>
    <property type="match status" value="1"/>
</dbReference>
<dbReference type="EMBL" id="PHFL01000028">
    <property type="protein sequence ID" value="RFM24721.1"/>
    <property type="molecule type" value="Genomic_DNA"/>
</dbReference>
<gene>
    <name evidence="6" type="ORF">D0433_04305</name>
</gene>
<dbReference type="AlphaFoldDB" id="A0A395M225"/>
<dbReference type="PROSITE" id="PS51168">
    <property type="entry name" value="CHORISMATE_MUT_2"/>
    <property type="match status" value="1"/>
</dbReference>
<feature type="domain" description="ACT" evidence="5">
    <location>
        <begin position="196"/>
        <end position="272"/>
    </location>
</feature>
<dbReference type="GO" id="GO:0046417">
    <property type="term" value="P:chorismate metabolic process"/>
    <property type="evidence" value="ECO:0007669"/>
    <property type="project" value="InterPro"/>
</dbReference>
<dbReference type="Pfam" id="PF00800">
    <property type="entry name" value="PDT"/>
    <property type="match status" value="1"/>
</dbReference>
<dbReference type="Gene3D" id="3.40.190.10">
    <property type="entry name" value="Periplasmic binding protein-like II"/>
    <property type="match status" value="2"/>
</dbReference>
<dbReference type="GO" id="GO:0009094">
    <property type="term" value="P:L-phenylalanine biosynthetic process"/>
    <property type="evidence" value="ECO:0007669"/>
    <property type="project" value="UniProtKB-UniPathway"/>
</dbReference>
<dbReference type="GO" id="GO:0004106">
    <property type="term" value="F:chorismate mutase activity"/>
    <property type="evidence" value="ECO:0007669"/>
    <property type="project" value="UniProtKB-EC"/>
</dbReference>
<dbReference type="EC" id="5.4.99.5" evidence="1"/>
<dbReference type="SUPFAM" id="SSF55021">
    <property type="entry name" value="ACT-like"/>
    <property type="match status" value="1"/>
</dbReference>
<dbReference type="PROSITE" id="PS51671">
    <property type="entry name" value="ACT"/>
    <property type="match status" value="1"/>
</dbReference>
<dbReference type="PROSITE" id="PS51171">
    <property type="entry name" value="PREPHENATE_DEHYDR_3"/>
    <property type="match status" value="1"/>
</dbReference>
<dbReference type="InterPro" id="IPR045865">
    <property type="entry name" value="ACT-like_dom_sf"/>
</dbReference>
<evidence type="ECO:0000256" key="1">
    <source>
        <dbReference type="ARBA" id="ARBA00012404"/>
    </source>
</evidence>